<dbReference type="GO" id="GO:0003677">
    <property type="term" value="F:DNA binding"/>
    <property type="evidence" value="ECO:0007669"/>
    <property type="project" value="InterPro"/>
</dbReference>
<dbReference type="OrthoDB" id="103819at2759"/>
<accession>A0A8H4U0C2</accession>
<dbReference type="SMART" id="SM00906">
    <property type="entry name" value="Fungal_trans"/>
    <property type="match status" value="1"/>
</dbReference>
<feature type="domain" description="Zn(2)-C6 fungal-type" evidence="4">
    <location>
        <begin position="37"/>
        <end position="66"/>
    </location>
</feature>
<dbReference type="GO" id="GO:0000981">
    <property type="term" value="F:DNA-binding transcription factor activity, RNA polymerase II-specific"/>
    <property type="evidence" value="ECO:0007669"/>
    <property type="project" value="InterPro"/>
</dbReference>
<dbReference type="PANTHER" id="PTHR46910:SF5">
    <property type="entry name" value="ZN(II)2CYS6 TRANSCRIPTION FACTOR (EUROFUNG)"/>
    <property type="match status" value="1"/>
</dbReference>
<dbReference type="CDD" id="cd12148">
    <property type="entry name" value="fungal_TF_MHR"/>
    <property type="match status" value="1"/>
</dbReference>
<gene>
    <name evidence="5" type="ORF">FSARC_5203</name>
</gene>
<name>A0A8H4U0C2_9HYPO</name>
<feature type="region of interest" description="Disordered" evidence="3">
    <location>
        <begin position="92"/>
        <end position="116"/>
    </location>
</feature>
<dbReference type="PROSITE" id="PS50048">
    <property type="entry name" value="ZN2_CY6_FUNGAL_2"/>
    <property type="match status" value="1"/>
</dbReference>
<sequence length="738" mass="82328">MDQDDDNALLRQESLSHSEEHHELEPEHEPKATEKLACDNCRQRKVKCDRVFPCSHCLKTKVYCTFPSGQKPRVKRQRIHISNVYLNHCTPNSHASVGPSQPPPFNTPPSSFEPTSSSYAATLADPVFAEDENRQDSSRQEYEGESSLFAHAVYATSFLQCAVNNNSSSQVALEMNSVLNALRNVVDAQKQQTDSLQNLYPNARPLAPGASLRTLPLPDTNKALACLRMAQENPQIQILWLMEFQTVAQFTTHFIKVCSPGPVTAADLIIVNAGLFWLFCECSNTTTDETLKGEYLQQASIARASLETILSRLPFHIPATLDYVYATSMACLYCLENYKPSAAWNFICSASQLSQAIGLHSNISLRAETPDNKRQKNQLFWSIYTTEKMLALRIGRSSTIRENDITIPRVGPGLSCNGIFSEMCPLWIASSSLQGRIYDEIYSPGSLSQPESVRTSRAKALAEESKTLMQVQSEMQRKHVEQPPPEFSPSLVELMWRAERVCGLSTLTLIYRSISPGKDSSSVFCDECIDSARDALREHEKCISLLADDELQSTHYDLYVNWVLLQMPFTPFIVVFCHMIETSDPTDIYYLENVVKSLQSTSSTSHHTVCQKQLSLFKALYDVAVKYFDVKKRAPSSNAGGSDSRVRGGLSDERNDGLRISDTRPNGVTVEMERAHATGSMGTEYFDQPYGDLVGSRGDGLAQPGSVLSEFSMEMDPPVAELATWFYTSQMMSMLDDA</sequence>
<dbReference type="PROSITE" id="PS00463">
    <property type="entry name" value="ZN2_CY6_FUNGAL_1"/>
    <property type="match status" value="1"/>
</dbReference>
<dbReference type="EMBL" id="JABEXW010000248">
    <property type="protein sequence ID" value="KAF4967224.1"/>
    <property type="molecule type" value="Genomic_DNA"/>
</dbReference>
<keyword evidence="6" id="KW-1185">Reference proteome</keyword>
<dbReference type="InterPro" id="IPR050987">
    <property type="entry name" value="AtrR-like"/>
</dbReference>
<keyword evidence="1" id="KW-0479">Metal-binding</keyword>
<evidence type="ECO:0000313" key="5">
    <source>
        <dbReference type="EMBL" id="KAF4967224.1"/>
    </source>
</evidence>
<organism evidence="5 6">
    <name type="scientific">Fusarium sarcochroum</name>
    <dbReference type="NCBI Taxonomy" id="1208366"/>
    <lineage>
        <taxon>Eukaryota</taxon>
        <taxon>Fungi</taxon>
        <taxon>Dikarya</taxon>
        <taxon>Ascomycota</taxon>
        <taxon>Pezizomycotina</taxon>
        <taxon>Sordariomycetes</taxon>
        <taxon>Hypocreomycetidae</taxon>
        <taxon>Hypocreales</taxon>
        <taxon>Nectriaceae</taxon>
        <taxon>Fusarium</taxon>
        <taxon>Fusarium lateritium species complex</taxon>
    </lineage>
</organism>
<reference evidence="5" key="1">
    <citation type="journal article" date="2020" name="BMC Genomics">
        <title>Correction to: Identification and distribution of gene clusters required for synthesis of sphingolipid metabolism inhibitors in diverse species of the filamentous fungus Fusarium.</title>
        <authorList>
            <person name="Kim H.S."/>
            <person name="Lohmar J.M."/>
            <person name="Busman M."/>
            <person name="Brown D.W."/>
            <person name="Naumann T.A."/>
            <person name="Divon H.H."/>
            <person name="Lysoe E."/>
            <person name="Uhlig S."/>
            <person name="Proctor R.H."/>
        </authorList>
    </citation>
    <scope>NUCLEOTIDE SEQUENCE</scope>
    <source>
        <strain evidence="5">NRRL 20472</strain>
    </source>
</reference>
<feature type="compositionally biased region" description="Basic and acidic residues" evidence="3">
    <location>
        <begin position="14"/>
        <end position="31"/>
    </location>
</feature>
<dbReference type="CDD" id="cd00067">
    <property type="entry name" value="GAL4"/>
    <property type="match status" value="1"/>
</dbReference>
<dbReference type="Proteomes" id="UP000622797">
    <property type="component" value="Unassembled WGS sequence"/>
</dbReference>
<dbReference type="PANTHER" id="PTHR46910">
    <property type="entry name" value="TRANSCRIPTION FACTOR PDR1"/>
    <property type="match status" value="1"/>
</dbReference>
<reference evidence="5" key="2">
    <citation type="submission" date="2020-05" db="EMBL/GenBank/DDBJ databases">
        <authorList>
            <person name="Kim H.-S."/>
            <person name="Proctor R.H."/>
            <person name="Brown D.W."/>
        </authorList>
    </citation>
    <scope>NUCLEOTIDE SEQUENCE</scope>
    <source>
        <strain evidence="5">NRRL 20472</strain>
    </source>
</reference>
<dbReference type="AlphaFoldDB" id="A0A8H4U0C2"/>
<dbReference type="InterPro" id="IPR001138">
    <property type="entry name" value="Zn2Cys6_DnaBD"/>
</dbReference>
<dbReference type="GO" id="GO:0006351">
    <property type="term" value="P:DNA-templated transcription"/>
    <property type="evidence" value="ECO:0007669"/>
    <property type="project" value="InterPro"/>
</dbReference>
<feature type="region of interest" description="Disordered" evidence="3">
    <location>
        <begin position="1"/>
        <end position="31"/>
    </location>
</feature>
<protein>
    <recommendedName>
        <fullName evidence="4">Zn(2)-C6 fungal-type domain-containing protein</fullName>
    </recommendedName>
</protein>
<dbReference type="InterPro" id="IPR036864">
    <property type="entry name" value="Zn2-C6_fun-type_DNA-bd_sf"/>
</dbReference>
<dbReference type="SMART" id="SM00066">
    <property type="entry name" value="GAL4"/>
    <property type="match status" value="1"/>
</dbReference>
<evidence type="ECO:0000313" key="6">
    <source>
        <dbReference type="Proteomes" id="UP000622797"/>
    </source>
</evidence>
<dbReference type="Pfam" id="PF00172">
    <property type="entry name" value="Zn_clus"/>
    <property type="match status" value="1"/>
</dbReference>
<dbReference type="Gene3D" id="4.10.240.10">
    <property type="entry name" value="Zn(2)-C6 fungal-type DNA-binding domain"/>
    <property type="match status" value="1"/>
</dbReference>
<dbReference type="InterPro" id="IPR007219">
    <property type="entry name" value="XnlR_reg_dom"/>
</dbReference>
<proteinExistence type="predicted"/>
<keyword evidence="2" id="KW-0539">Nucleus</keyword>
<evidence type="ECO:0000259" key="4">
    <source>
        <dbReference type="PROSITE" id="PS50048"/>
    </source>
</evidence>
<evidence type="ECO:0000256" key="2">
    <source>
        <dbReference type="ARBA" id="ARBA00023242"/>
    </source>
</evidence>
<feature type="region of interest" description="Disordered" evidence="3">
    <location>
        <begin position="634"/>
        <end position="664"/>
    </location>
</feature>
<dbReference type="GO" id="GO:0008270">
    <property type="term" value="F:zinc ion binding"/>
    <property type="evidence" value="ECO:0007669"/>
    <property type="project" value="InterPro"/>
</dbReference>
<feature type="compositionally biased region" description="Basic and acidic residues" evidence="3">
    <location>
        <begin position="644"/>
        <end position="662"/>
    </location>
</feature>
<comment type="caution">
    <text evidence="5">The sequence shown here is derived from an EMBL/GenBank/DDBJ whole genome shotgun (WGS) entry which is preliminary data.</text>
</comment>
<evidence type="ECO:0000256" key="1">
    <source>
        <dbReference type="ARBA" id="ARBA00022723"/>
    </source>
</evidence>
<evidence type="ECO:0000256" key="3">
    <source>
        <dbReference type="SAM" id="MobiDB-lite"/>
    </source>
</evidence>
<dbReference type="SUPFAM" id="SSF57701">
    <property type="entry name" value="Zn2/Cys6 DNA-binding domain"/>
    <property type="match status" value="1"/>
</dbReference>
<dbReference type="Pfam" id="PF04082">
    <property type="entry name" value="Fungal_trans"/>
    <property type="match status" value="1"/>
</dbReference>